<evidence type="ECO:0000256" key="3">
    <source>
        <dbReference type="ARBA" id="ARBA00022806"/>
    </source>
</evidence>
<dbReference type="Proteomes" id="UP001172101">
    <property type="component" value="Unassembled WGS sequence"/>
</dbReference>
<dbReference type="Pfam" id="PF13087">
    <property type="entry name" value="AAA_12"/>
    <property type="match status" value="1"/>
</dbReference>
<comment type="caution">
    <text evidence="7">The sequence shown here is derived from an EMBL/GenBank/DDBJ whole genome shotgun (WGS) entry which is preliminary data.</text>
</comment>
<dbReference type="Pfam" id="PF00004">
    <property type="entry name" value="AAA"/>
    <property type="match status" value="3"/>
</dbReference>
<dbReference type="EMBL" id="JAUIRO010000007">
    <property type="protein sequence ID" value="KAK0705857.1"/>
    <property type="molecule type" value="Genomic_DNA"/>
</dbReference>
<dbReference type="InterPro" id="IPR047187">
    <property type="entry name" value="SF1_C_Upf1"/>
</dbReference>
<dbReference type="GeneID" id="85331026"/>
<dbReference type="SMART" id="SM00382">
    <property type="entry name" value="AAA"/>
    <property type="match status" value="4"/>
</dbReference>
<keyword evidence="8" id="KW-1185">Reference proteome</keyword>
<dbReference type="GO" id="GO:0016887">
    <property type="term" value="F:ATP hydrolysis activity"/>
    <property type="evidence" value="ECO:0007669"/>
    <property type="project" value="InterPro"/>
</dbReference>
<evidence type="ECO:0000259" key="6">
    <source>
        <dbReference type="SMART" id="SM00382"/>
    </source>
</evidence>
<dbReference type="Gene3D" id="3.40.50.300">
    <property type="entry name" value="P-loop containing nucleotide triphosphate hydrolases"/>
    <property type="match status" value="5"/>
</dbReference>
<keyword evidence="4" id="KW-0067">ATP-binding</keyword>
<feature type="region of interest" description="Disordered" evidence="5">
    <location>
        <begin position="2161"/>
        <end position="2218"/>
    </location>
</feature>
<dbReference type="Gene3D" id="1.10.8.60">
    <property type="match status" value="1"/>
</dbReference>
<evidence type="ECO:0000256" key="4">
    <source>
        <dbReference type="ARBA" id="ARBA00022840"/>
    </source>
</evidence>
<dbReference type="FunFam" id="1.10.8.60:FF:000159">
    <property type="entry name" value="p-loop containing nucleoside triphosphate hydrolase protein"/>
    <property type="match status" value="1"/>
</dbReference>
<keyword evidence="2" id="KW-0547">Nucleotide-binding</keyword>
<dbReference type="RefSeq" id="XP_060290951.1">
    <property type="nucleotide sequence ID" value="XM_060447756.1"/>
</dbReference>
<reference evidence="7" key="1">
    <citation type="submission" date="2023-06" db="EMBL/GenBank/DDBJ databases">
        <title>Genome-scale phylogeny and comparative genomics of the fungal order Sordariales.</title>
        <authorList>
            <consortium name="Lawrence Berkeley National Laboratory"/>
            <person name="Hensen N."/>
            <person name="Bonometti L."/>
            <person name="Westerberg I."/>
            <person name="Brannstrom I.O."/>
            <person name="Guillou S."/>
            <person name="Cros-Aarteil S."/>
            <person name="Calhoun S."/>
            <person name="Haridas S."/>
            <person name="Kuo A."/>
            <person name="Mondo S."/>
            <person name="Pangilinan J."/>
            <person name="Riley R."/>
            <person name="LaButti K."/>
            <person name="Andreopoulos B."/>
            <person name="Lipzen A."/>
            <person name="Chen C."/>
            <person name="Yanf M."/>
            <person name="Daum C."/>
            <person name="Ng V."/>
            <person name="Clum A."/>
            <person name="Steindorff A."/>
            <person name="Ohm R."/>
            <person name="Martin F."/>
            <person name="Silar P."/>
            <person name="Natvig D."/>
            <person name="Lalanne C."/>
            <person name="Gautier V."/>
            <person name="Ament-velasquez S.L."/>
            <person name="Kruys A."/>
            <person name="Hutchinson M.I."/>
            <person name="Powell A.J."/>
            <person name="Barry K."/>
            <person name="Miller A.N."/>
            <person name="Grigoriev I.V."/>
            <person name="Debuchy R."/>
            <person name="Gladieux P."/>
            <person name="Thoren M.H."/>
            <person name="Johannesson H."/>
        </authorList>
    </citation>
    <scope>NUCLEOTIDE SEQUENCE</scope>
    <source>
        <strain evidence="7">SMH2392-1A</strain>
    </source>
</reference>
<gene>
    <name evidence="7" type="ORF">B0T26DRAFT_861733</name>
</gene>
<sequence>MATNQQDHRRAVRLKTVFRDVLSGNRQVTLAQDAQLFFEAIRAQKSPGACIEALVSSKPGLDAVRISVRVNLSAPFILSHTLPLLEYLSNPDIKTLVDGQLLQQVLLVIVSPSTTWNAMIKLFHDNQIPDDLLHPFAWLALELLLLPAKADVDVLADVQAIDEKGSLQKAQNHETRELGYRISNDLKIRRSPQQDAEHGGPGGRHDNDHADFREICIYPTTDEFLSTHPPFYRTTKEVSDADPDSRPLVLLDNQFRLNREDMLAGLREDLQVDTGIKKGKRSFAPLGKLVPVGIEFEDESRNRFKKCTLLVQCYDGLQFLHRKDPESRKRYLQDQTSILRHQAFGVLCRDKEIFGFAFVDRNIDLLAKSPPIVSLQFTDAEAIRTALRAFATPNADLIRFILVDTPVFAYEPILLGLQAIRDMPLQDVLTNPVASDVQCNVAPELHSLIEDLKRISHGLGPDDMVNLPSSDNIRVDSSQLDSLIHALTRSLSLIQGPPGTGKSFIGARIANELFKAGQRILVISYTNHALDQFLEDLQDVGIPPAAMVRMGAKGKCTPRTLPLLLSAQKGSYRRSPDAWARINSLKSDINHSGSKLGNAFQQFRSQALIKWQEISEHLEFEDPLFYGAFLVPEESPDWSRAGKRRKQIGPDYLYDRWVKGDGPGIFSKDVSAVSRAIWDMPNSVRMSHVQRWTKSLVDERLQTIYEYAHQCNTTQEQLDVLFNEGDANILRQKHVVGCTTTGAAIHSRLIRAAAPDVILVEEAGEILESHILTALAPSVKQLILIGDHKQLRPKINNYALSVEKGDGFDLNRSLFERLIIQGASHTTLRKQHRMVPEISIFPRNLTYPDLLDGPDTAGRPPIRGLQDCVVFFNHGKLEESDKALKDRRDPGTKESRKNLFEAEVILRIYKYLGQQGFSENQIVILTPYLGQLRVLQDLFVKNQHDPEISEMDRFELIRAGLLSRAASKVDKQPVRISTIDNYQGEESNIVIVSLTRSNESGDIGFMSAPERLNVLITRARDCLVLIGNMDTFMASKKGRATWHPFFELLKSKNHLYDGLPIRCEKHPEKTALLKEPIDFDKSCPDGGCTELCGAMLKCRVHKCRSRCHRVTDHSRTECNQLIDRECARQHKTRVLCGQQKVECQTCILEDKEQERLIKRDIRLEEDRQRRQEAYVRQLQEIQDEVQHQRRINKYEAEEEEQKKVLEQHRADLDALKDTQQRIQKQKERQAAMAARVASKATEPAPSGVDPASQVSPSSARDSLPNTAKEEWDQLKQVELARSKALDELMGMVGLEEVKQEFLSIKSKVDTALRQGVSLASERFSCSMLGNPGTGKTTVARMYAKLMTEVGVVPGTCFKEQTGSGLANLGVSGCKKLVQEILDDGGGVLFIDEAYQLTSGNNPGGASVVDYLLAEVENLRGKIVFVLAGYNKQMESFYAHNPGLPSRFPIDMKFADYSDDELLRIFELKVNKKYRNMMQCEDGLRGLYCRIISRRLGLGRGKEGFGNARTVENTLGIVSRRQADRLRRERKGGAKPDDLFFTKEDLIGPEPSGALAKCKAWKKLQETLIGLESVKESIKALVDSIQQNYQREIEEKPPIQYSLNKLFLGNPGTGKTTVAKLYGEILVALGLLSKGEVIVRNPSDFVGAALGQSEQQTKGILAAAVGKVLVIDEAYGLYGGGQGSTGDPYKTAVIDTIVAEVQSVPGDDRCVLLLGYKDQMETMFQNVNPGLSRRFPMSSAFTFEDFSDADLRKIFDMKMKQQGYQATSQAAKTAMEMLKRARNRPNFGNAGEIDILLDSTKARHQRSFSKGEAKSSTLLEAQHFDENFDRADRSETNVKKLFEGTVGCEQTVALLEGYQETVRAMKVFDMDPKENIPFNFLFRGPPGTGKTTTARKMGKVFYDMGFLATAEVIECSASDLVGQYVGQTGPKVQSLLDKALGKVLFVDEAYRLAEGHFAKEAMDEIVDSVTKEKYFKKLIIILAGYEADINRLMTVNAGLTSRFPAVVDSRALTTDECISLLTTLLQGQRTVLRSKGVDLNLSCLETPSHLFRLSLADGLQHLTEQKDWANARDVQELAKAMFNKVLQCKEDLARKCVVLSEAIITQAVQAMLGDRRSRSQHATPPPVMTLDQALQQHLGPATQAPVDMSTTAHTAQVQDQEPAFAGPDDSEQLATVTDQSDSPGPQEQRSRRRVQRDAGVSDEVWEQLQQDRQAEEERDDEYIRLREASRRATAEAREKIVQRLVEEERRRREEAALCAKLEAMGRCPMGYQWIKQSGGYRCEGGSHFVSLAELV</sequence>
<feature type="domain" description="AAA+ ATPase" evidence="6">
    <location>
        <begin position="1321"/>
        <end position="1455"/>
    </location>
</feature>
<feature type="compositionally biased region" description="Basic and acidic residues" evidence="5">
    <location>
        <begin position="1219"/>
        <end position="1229"/>
    </location>
</feature>
<dbReference type="PANTHER" id="PTHR43392:SF2">
    <property type="entry name" value="AAA-TYPE ATPASE FAMILY PROTEIN _ ANKYRIN REPEAT FAMILY PROTEIN"/>
    <property type="match status" value="1"/>
</dbReference>
<dbReference type="FunFam" id="3.40.50.300:FF:001660">
    <property type="entry name" value="NF-X1 finger and helicase protein, putative"/>
    <property type="match status" value="1"/>
</dbReference>
<dbReference type="GO" id="GO:0005524">
    <property type="term" value="F:ATP binding"/>
    <property type="evidence" value="ECO:0007669"/>
    <property type="project" value="UniProtKB-KW"/>
</dbReference>
<protein>
    <submittedName>
        <fullName evidence="7">P-loop containing nucleoside triphosphate hydrolase protein</fullName>
    </submittedName>
</protein>
<dbReference type="CDD" id="cd00009">
    <property type="entry name" value="AAA"/>
    <property type="match status" value="3"/>
</dbReference>
<evidence type="ECO:0000256" key="5">
    <source>
        <dbReference type="SAM" id="MobiDB-lite"/>
    </source>
</evidence>
<feature type="compositionally biased region" description="Polar residues" evidence="5">
    <location>
        <begin position="2171"/>
        <end position="2186"/>
    </location>
</feature>
<dbReference type="SUPFAM" id="SSF52540">
    <property type="entry name" value="P-loop containing nucleoside triphosphate hydrolases"/>
    <property type="match status" value="4"/>
</dbReference>
<dbReference type="FunFam" id="3.40.50.300:FF:000216">
    <property type="entry name" value="Type VII secretion ATPase EccA"/>
    <property type="match status" value="3"/>
</dbReference>
<keyword evidence="7" id="KW-0378">Hydrolase</keyword>
<evidence type="ECO:0000256" key="1">
    <source>
        <dbReference type="ARBA" id="ARBA00010378"/>
    </source>
</evidence>
<dbReference type="PANTHER" id="PTHR43392">
    <property type="entry name" value="AAA-TYPE ATPASE FAMILY PROTEIN / ANKYRIN REPEAT FAMILY PROTEIN"/>
    <property type="match status" value="1"/>
</dbReference>
<evidence type="ECO:0000313" key="8">
    <source>
        <dbReference type="Proteomes" id="UP001172101"/>
    </source>
</evidence>
<feature type="domain" description="AAA+ ATPase" evidence="6">
    <location>
        <begin position="1875"/>
        <end position="2012"/>
    </location>
</feature>
<dbReference type="InterPro" id="IPR041679">
    <property type="entry name" value="DNA2/NAM7-like_C"/>
</dbReference>
<dbReference type="InterPro" id="IPR041677">
    <property type="entry name" value="DNA2/NAM7_AAA_11"/>
</dbReference>
<dbReference type="InterPro" id="IPR050773">
    <property type="entry name" value="CbxX/CfxQ_RuBisCO_ESX"/>
</dbReference>
<name>A0AA39ZY93_9PEZI</name>
<dbReference type="FunFam" id="1.10.8.60:FF:000160">
    <property type="entry name" value="WGS project CABT00000000 data, contig 2.55"/>
    <property type="match status" value="1"/>
</dbReference>
<feature type="domain" description="AAA+ ATPase" evidence="6">
    <location>
        <begin position="488"/>
        <end position="1030"/>
    </location>
</feature>
<accession>A0AA39ZY93</accession>
<feature type="region of interest" description="Disordered" evidence="5">
    <location>
        <begin position="1219"/>
        <end position="1267"/>
    </location>
</feature>
<dbReference type="PRINTS" id="PR00819">
    <property type="entry name" value="CBXCFQXSUPER"/>
</dbReference>
<organism evidence="7 8">
    <name type="scientific">Lasiosphaeria miniovina</name>
    <dbReference type="NCBI Taxonomy" id="1954250"/>
    <lineage>
        <taxon>Eukaryota</taxon>
        <taxon>Fungi</taxon>
        <taxon>Dikarya</taxon>
        <taxon>Ascomycota</taxon>
        <taxon>Pezizomycotina</taxon>
        <taxon>Sordariomycetes</taxon>
        <taxon>Sordariomycetidae</taxon>
        <taxon>Sordariales</taxon>
        <taxon>Lasiosphaeriaceae</taxon>
        <taxon>Lasiosphaeria</taxon>
    </lineage>
</organism>
<dbReference type="Pfam" id="PF13086">
    <property type="entry name" value="AAA_11"/>
    <property type="match status" value="1"/>
</dbReference>
<proteinExistence type="inferred from homology"/>
<feature type="domain" description="AAA+ ATPase" evidence="6">
    <location>
        <begin position="1600"/>
        <end position="1740"/>
    </location>
</feature>
<evidence type="ECO:0000256" key="2">
    <source>
        <dbReference type="ARBA" id="ARBA00022741"/>
    </source>
</evidence>
<dbReference type="GO" id="GO:0004386">
    <property type="term" value="F:helicase activity"/>
    <property type="evidence" value="ECO:0007669"/>
    <property type="project" value="InterPro"/>
</dbReference>
<dbReference type="InterPro" id="IPR027417">
    <property type="entry name" value="P-loop_NTPase"/>
</dbReference>
<keyword evidence="3" id="KW-0347">Helicase</keyword>
<dbReference type="InterPro" id="IPR000641">
    <property type="entry name" value="CbxX/CfxQ"/>
</dbReference>
<feature type="compositionally biased region" description="Polar residues" evidence="5">
    <location>
        <begin position="1252"/>
        <end position="1265"/>
    </location>
</feature>
<dbReference type="InterPro" id="IPR003959">
    <property type="entry name" value="ATPase_AAA_core"/>
</dbReference>
<comment type="similarity">
    <text evidence="1">Belongs to the CbxX/CfxQ family.</text>
</comment>
<dbReference type="CDD" id="cd17936">
    <property type="entry name" value="EEXXEc_NFX1"/>
    <property type="match status" value="1"/>
</dbReference>
<dbReference type="CDD" id="cd06008">
    <property type="entry name" value="NF-X1-zinc-finger"/>
    <property type="match status" value="1"/>
</dbReference>
<evidence type="ECO:0000313" key="7">
    <source>
        <dbReference type="EMBL" id="KAK0705857.1"/>
    </source>
</evidence>
<dbReference type="CDD" id="cd18808">
    <property type="entry name" value="SF1_C_Upf1"/>
    <property type="match status" value="1"/>
</dbReference>
<dbReference type="InterPro" id="IPR003593">
    <property type="entry name" value="AAA+_ATPase"/>
</dbReference>